<reference evidence="9 10" key="1">
    <citation type="submission" date="2019-01" db="EMBL/GenBank/DDBJ databases">
        <title>Draft Genome Sequences of Helcococcus ovis Strains Isolated from the Uterus and Vagina of Dairy Cows with Metritis.</title>
        <authorList>
            <person name="Cunha F."/>
            <person name="Jeon S.J."/>
            <person name="Kutzer P."/>
            <person name="Galvao K.N."/>
        </authorList>
    </citation>
    <scope>NUCLEOTIDE SEQUENCE [LARGE SCALE GENOMIC DNA]</scope>
    <source>
        <strain evidence="9 10">KG-37</strain>
    </source>
</reference>
<sequence>MNKNKISPAVVRRLPKYFRYLTNLEKEGVEKISSRQLSEITGFTASQIRQDLNHFGGFGQQGYGYRVTDLKNSIIKIIGLNQEYNVAIVGFGHIGQAIYRYRGFDTKKFNVLGVFDLEDYEALDGKVKVQSIDKFEDFLTKNQVDIVVLTVPKEEAQKVSDMLVGKNVKGVWNFAPTNVKVDDNIPVENIHLSESLYTLIYYMGNPEQYIEK</sequence>
<keyword evidence="1 7" id="KW-0963">Cytoplasm</keyword>
<name>A0A4R9C295_9FIRM</name>
<dbReference type="NCBIfam" id="NF003989">
    <property type="entry name" value="PRK05472.1-3"/>
    <property type="match status" value="1"/>
</dbReference>
<dbReference type="GO" id="GO:0005737">
    <property type="term" value="C:cytoplasm"/>
    <property type="evidence" value="ECO:0007669"/>
    <property type="project" value="UniProtKB-SubCell"/>
</dbReference>
<dbReference type="GO" id="GO:0003677">
    <property type="term" value="F:DNA binding"/>
    <property type="evidence" value="ECO:0007669"/>
    <property type="project" value="UniProtKB-UniRule"/>
</dbReference>
<dbReference type="GeneID" id="97030185"/>
<proteinExistence type="inferred from homology"/>
<dbReference type="PANTHER" id="PTHR35786">
    <property type="entry name" value="REDOX-SENSING TRANSCRIPTIONAL REPRESSOR REX"/>
    <property type="match status" value="1"/>
</dbReference>
<evidence type="ECO:0000256" key="6">
    <source>
        <dbReference type="ARBA" id="ARBA00023163"/>
    </source>
</evidence>
<comment type="subcellular location">
    <subcellularLocation>
        <location evidence="7">Cytoplasm</location>
    </subcellularLocation>
</comment>
<dbReference type="OrthoDB" id="9784760at2"/>
<dbReference type="InterPro" id="IPR036388">
    <property type="entry name" value="WH-like_DNA-bd_sf"/>
</dbReference>
<dbReference type="SUPFAM" id="SSF51735">
    <property type="entry name" value="NAD(P)-binding Rossmann-fold domains"/>
    <property type="match status" value="1"/>
</dbReference>
<evidence type="ECO:0000256" key="7">
    <source>
        <dbReference type="HAMAP-Rule" id="MF_01131"/>
    </source>
</evidence>
<dbReference type="RefSeq" id="WP_134711294.1">
    <property type="nucleotide sequence ID" value="NZ_CP119081.1"/>
</dbReference>
<comment type="similarity">
    <text evidence="7">Belongs to the transcriptional regulatory Rex family.</text>
</comment>
<dbReference type="NCBIfam" id="NF003994">
    <property type="entry name" value="PRK05472.2-3"/>
    <property type="match status" value="1"/>
</dbReference>
<dbReference type="EMBL" id="SCFR01000005">
    <property type="protein sequence ID" value="TFF67006.1"/>
    <property type="molecule type" value="Genomic_DNA"/>
</dbReference>
<evidence type="ECO:0000256" key="3">
    <source>
        <dbReference type="ARBA" id="ARBA00023015"/>
    </source>
</evidence>
<evidence type="ECO:0000259" key="8">
    <source>
        <dbReference type="SMART" id="SM00881"/>
    </source>
</evidence>
<keyword evidence="3 7" id="KW-0805">Transcription regulation</keyword>
<evidence type="ECO:0000256" key="5">
    <source>
        <dbReference type="ARBA" id="ARBA00023125"/>
    </source>
</evidence>
<comment type="function">
    <text evidence="7">Modulates transcription in response to changes in cellular NADH/NAD(+) redox state.</text>
</comment>
<dbReference type="InterPro" id="IPR009718">
    <property type="entry name" value="Rex_DNA-bd_C_dom"/>
</dbReference>
<dbReference type="GO" id="GO:0051775">
    <property type="term" value="P:response to redox state"/>
    <property type="evidence" value="ECO:0007669"/>
    <property type="project" value="InterPro"/>
</dbReference>
<dbReference type="PANTHER" id="PTHR35786:SF1">
    <property type="entry name" value="REDOX-SENSING TRANSCRIPTIONAL REPRESSOR REX 1"/>
    <property type="match status" value="1"/>
</dbReference>
<protein>
    <recommendedName>
        <fullName evidence="7">Redox-sensing transcriptional repressor Rex</fullName>
    </recommendedName>
</protein>
<keyword evidence="2 7" id="KW-0678">Repressor</keyword>
<feature type="domain" description="CoA-binding" evidence="8">
    <location>
        <begin position="79"/>
        <end position="178"/>
    </location>
</feature>
<dbReference type="GO" id="GO:0003700">
    <property type="term" value="F:DNA-binding transcription factor activity"/>
    <property type="evidence" value="ECO:0007669"/>
    <property type="project" value="UniProtKB-UniRule"/>
</dbReference>
<dbReference type="Proteomes" id="UP000297454">
    <property type="component" value="Unassembled WGS sequence"/>
</dbReference>
<dbReference type="NCBIfam" id="NF003990">
    <property type="entry name" value="PRK05472.1-4"/>
    <property type="match status" value="1"/>
</dbReference>
<keyword evidence="10" id="KW-1185">Reference proteome</keyword>
<evidence type="ECO:0000313" key="9">
    <source>
        <dbReference type="EMBL" id="TFF67006.1"/>
    </source>
</evidence>
<dbReference type="Pfam" id="PF06971">
    <property type="entry name" value="Put_DNA-bind_N"/>
    <property type="match status" value="1"/>
</dbReference>
<evidence type="ECO:0000313" key="10">
    <source>
        <dbReference type="Proteomes" id="UP000297454"/>
    </source>
</evidence>
<gene>
    <name evidence="7" type="primary">rex</name>
    <name evidence="9" type="ORF">EQF91_02445</name>
</gene>
<comment type="subunit">
    <text evidence="7">Homodimer.</text>
</comment>
<dbReference type="AlphaFoldDB" id="A0A4R9C295"/>
<keyword evidence="4 7" id="KW-0520">NAD</keyword>
<dbReference type="HAMAP" id="MF_01131">
    <property type="entry name" value="Rex"/>
    <property type="match status" value="1"/>
</dbReference>
<accession>A0A4R9C295</accession>
<dbReference type="InterPro" id="IPR036291">
    <property type="entry name" value="NAD(P)-bd_dom_sf"/>
</dbReference>
<dbReference type="SUPFAM" id="SSF46785">
    <property type="entry name" value="Winged helix' DNA-binding domain"/>
    <property type="match status" value="1"/>
</dbReference>
<dbReference type="SMART" id="SM00881">
    <property type="entry name" value="CoA_binding"/>
    <property type="match status" value="1"/>
</dbReference>
<feature type="DNA-binding region" description="H-T-H motif" evidence="7">
    <location>
        <begin position="16"/>
        <end position="55"/>
    </location>
</feature>
<dbReference type="Pfam" id="PF02629">
    <property type="entry name" value="CoA_binding"/>
    <property type="match status" value="1"/>
</dbReference>
<dbReference type="Gene3D" id="1.10.10.10">
    <property type="entry name" value="Winged helix-like DNA-binding domain superfamily/Winged helix DNA-binding domain"/>
    <property type="match status" value="1"/>
</dbReference>
<feature type="binding site" evidence="7">
    <location>
        <begin position="90"/>
        <end position="95"/>
    </location>
    <ligand>
        <name>NAD(+)</name>
        <dbReference type="ChEBI" id="CHEBI:57540"/>
    </ligand>
</feature>
<evidence type="ECO:0000256" key="2">
    <source>
        <dbReference type="ARBA" id="ARBA00022491"/>
    </source>
</evidence>
<comment type="caution">
    <text evidence="9">The sequence shown here is derived from an EMBL/GenBank/DDBJ whole genome shotgun (WGS) entry which is preliminary data.</text>
</comment>
<dbReference type="Gene3D" id="3.40.50.720">
    <property type="entry name" value="NAD(P)-binding Rossmann-like Domain"/>
    <property type="match status" value="1"/>
</dbReference>
<dbReference type="InterPro" id="IPR003781">
    <property type="entry name" value="CoA-bd"/>
</dbReference>
<organism evidence="9 10">
    <name type="scientific">Helcococcus ovis</name>
    <dbReference type="NCBI Taxonomy" id="72026"/>
    <lineage>
        <taxon>Bacteria</taxon>
        <taxon>Bacillati</taxon>
        <taxon>Bacillota</taxon>
        <taxon>Tissierellia</taxon>
        <taxon>Tissierellales</taxon>
        <taxon>Peptoniphilaceae</taxon>
        <taxon>Helcococcus</taxon>
    </lineage>
</organism>
<dbReference type="GO" id="GO:0045892">
    <property type="term" value="P:negative regulation of DNA-templated transcription"/>
    <property type="evidence" value="ECO:0007669"/>
    <property type="project" value="InterPro"/>
</dbReference>
<dbReference type="InterPro" id="IPR022876">
    <property type="entry name" value="Tscrpt_rep_Rex"/>
</dbReference>
<dbReference type="InterPro" id="IPR036390">
    <property type="entry name" value="WH_DNA-bd_sf"/>
</dbReference>
<evidence type="ECO:0000256" key="1">
    <source>
        <dbReference type="ARBA" id="ARBA00022490"/>
    </source>
</evidence>
<dbReference type="NCBIfam" id="NF003996">
    <property type="entry name" value="PRK05472.2-5"/>
    <property type="match status" value="1"/>
</dbReference>
<keyword evidence="6 7" id="KW-0804">Transcription</keyword>
<evidence type="ECO:0000256" key="4">
    <source>
        <dbReference type="ARBA" id="ARBA00023027"/>
    </source>
</evidence>
<dbReference type="NCBIfam" id="NF003995">
    <property type="entry name" value="PRK05472.2-4"/>
    <property type="match status" value="1"/>
</dbReference>
<keyword evidence="5 7" id="KW-0238">DNA-binding</keyword>